<reference evidence="4" key="1">
    <citation type="journal article" date="2020" name="Stud. Mycol.">
        <title>101 Dothideomycetes genomes: a test case for predicting lifestyles and emergence of pathogens.</title>
        <authorList>
            <person name="Haridas S."/>
            <person name="Albert R."/>
            <person name="Binder M."/>
            <person name="Bloem J."/>
            <person name="Labutti K."/>
            <person name="Salamov A."/>
            <person name="Andreopoulos B."/>
            <person name="Baker S."/>
            <person name="Barry K."/>
            <person name="Bills G."/>
            <person name="Bluhm B."/>
            <person name="Cannon C."/>
            <person name="Castanera R."/>
            <person name="Culley D."/>
            <person name="Daum C."/>
            <person name="Ezra D."/>
            <person name="Gonzalez J."/>
            <person name="Henrissat B."/>
            <person name="Kuo A."/>
            <person name="Liang C."/>
            <person name="Lipzen A."/>
            <person name="Lutzoni F."/>
            <person name="Magnuson J."/>
            <person name="Mondo S."/>
            <person name="Nolan M."/>
            <person name="Ohm R."/>
            <person name="Pangilinan J."/>
            <person name="Park H.-J."/>
            <person name="Ramirez L."/>
            <person name="Alfaro M."/>
            <person name="Sun H."/>
            <person name="Tritt A."/>
            <person name="Yoshinaga Y."/>
            <person name="Zwiers L.-H."/>
            <person name="Turgeon B."/>
            <person name="Goodwin S."/>
            <person name="Spatafora J."/>
            <person name="Crous P."/>
            <person name="Grigoriev I."/>
        </authorList>
    </citation>
    <scope>NUCLEOTIDE SEQUENCE</scope>
    <source>
        <strain evidence="4">CBS 279.74</strain>
    </source>
</reference>
<evidence type="ECO:0000256" key="3">
    <source>
        <dbReference type="SAM" id="Phobius"/>
    </source>
</evidence>
<sequence>MSRGDSKENEHFLPHHGAEGKPCNCRHKRWPWIIHTIFFTFYVCFTVLLLVLVQTSRGGDTLSTLTFTGEQLAIRRQRFSLAEDSPYAGPPSVKVDEAWRDLLDHVNIRASDAELRSANQTSIALPNEHSSLVWMDVSHQLHCVKYLRQWIYRQHYHPGVSSEEEPHWLLHTDHCLDLIRQTLMCRADTSLMTFKWAAGKRKPMLKLESPEHVCVDWDDLMEKVRTRKISDAKMAQLVNPDLDSSSG</sequence>
<dbReference type="PANTHER" id="PTHR33365:SF4">
    <property type="entry name" value="CYCLOCHLOROTINE BIOSYNTHESIS PROTEIN O"/>
    <property type="match status" value="1"/>
</dbReference>
<protein>
    <submittedName>
        <fullName evidence="4">Uncharacterized protein</fullName>
    </submittedName>
</protein>
<evidence type="ECO:0000313" key="5">
    <source>
        <dbReference type="Proteomes" id="UP000799428"/>
    </source>
</evidence>
<accession>A0A6G1JY03</accession>
<organism evidence="4 5">
    <name type="scientific">Pleomassaria siparia CBS 279.74</name>
    <dbReference type="NCBI Taxonomy" id="1314801"/>
    <lineage>
        <taxon>Eukaryota</taxon>
        <taxon>Fungi</taxon>
        <taxon>Dikarya</taxon>
        <taxon>Ascomycota</taxon>
        <taxon>Pezizomycotina</taxon>
        <taxon>Dothideomycetes</taxon>
        <taxon>Pleosporomycetidae</taxon>
        <taxon>Pleosporales</taxon>
        <taxon>Pleomassariaceae</taxon>
        <taxon>Pleomassaria</taxon>
    </lineage>
</organism>
<keyword evidence="3" id="KW-0812">Transmembrane</keyword>
<keyword evidence="3" id="KW-1133">Transmembrane helix</keyword>
<dbReference type="InterPro" id="IPR021765">
    <property type="entry name" value="UstYa-like"/>
</dbReference>
<proteinExistence type="inferred from homology"/>
<comment type="pathway">
    <text evidence="1">Mycotoxin biosynthesis.</text>
</comment>
<keyword evidence="5" id="KW-1185">Reference proteome</keyword>
<dbReference type="Pfam" id="PF11807">
    <property type="entry name" value="UstYa"/>
    <property type="match status" value="1"/>
</dbReference>
<dbReference type="AlphaFoldDB" id="A0A6G1JY03"/>
<dbReference type="EMBL" id="MU005778">
    <property type="protein sequence ID" value="KAF2705428.1"/>
    <property type="molecule type" value="Genomic_DNA"/>
</dbReference>
<gene>
    <name evidence="4" type="ORF">K504DRAFT_493896</name>
</gene>
<keyword evidence="3" id="KW-0472">Membrane</keyword>
<evidence type="ECO:0000256" key="1">
    <source>
        <dbReference type="ARBA" id="ARBA00004685"/>
    </source>
</evidence>
<evidence type="ECO:0000313" key="4">
    <source>
        <dbReference type="EMBL" id="KAF2705428.1"/>
    </source>
</evidence>
<dbReference type="PANTHER" id="PTHR33365">
    <property type="entry name" value="YALI0B05434P"/>
    <property type="match status" value="1"/>
</dbReference>
<comment type="similarity">
    <text evidence="2">Belongs to the ustYa family.</text>
</comment>
<dbReference type="OrthoDB" id="3687641at2759"/>
<feature type="transmembrane region" description="Helical" evidence="3">
    <location>
        <begin position="32"/>
        <end position="53"/>
    </location>
</feature>
<name>A0A6G1JY03_9PLEO</name>
<evidence type="ECO:0000256" key="2">
    <source>
        <dbReference type="ARBA" id="ARBA00035112"/>
    </source>
</evidence>
<dbReference type="Proteomes" id="UP000799428">
    <property type="component" value="Unassembled WGS sequence"/>
</dbReference>
<dbReference type="GO" id="GO:0043386">
    <property type="term" value="P:mycotoxin biosynthetic process"/>
    <property type="evidence" value="ECO:0007669"/>
    <property type="project" value="InterPro"/>
</dbReference>